<feature type="compositionally biased region" description="Polar residues" evidence="5">
    <location>
        <begin position="268"/>
        <end position="277"/>
    </location>
</feature>
<evidence type="ECO:0000313" key="6">
    <source>
        <dbReference type="EMBL" id="ETN60809.1"/>
    </source>
</evidence>
<organism evidence="6">
    <name type="scientific">Anopheles darlingi</name>
    <name type="common">Mosquito</name>
    <dbReference type="NCBI Taxonomy" id="43151"/>
    <lineage>
        <taxon>Eukaryota</taxon>
        <taxon>Metazoa</taxon>
        <taxon>Ecdysozoa</taxon>
        <taxon>Arthropoda</taxon>
        <taxon>Hexapoda</taxon>
        <taxon>Insecta</taxon>
        <taxon>Pterygota</taxon>
        <taxon>Neoptera</taxon>
        <taxon>Endopterygota</taxon>
        <taxon>Diptera</taxon>
        <taxon>Nematocera</taxon>
        <taxon>Culicoidea</taxon>
        <taxon>Culicidae</taxon>
        <taxon>Anophelinae</taxon>
        <taxon>Anopheles</taxon>
    </lineage>
</organism>
<comment type="subcellular location">
    <subcellularLocation>
        <location evidence="1">Nucleus</location>
    </subcellularLocation>
</comment>
<feature type="region of interest" description="Disordered" evidence="5">
    <location>
        <begin position="1"/>
        <end position="113"/>
    </location>
</feature>
<evidence type="ECO:0000256" key="4">
    <source>
        <dbReference type="ARBA" id="ARBA00023242"/>
    </source>
</evidence>
<dbReference type="PANTHER" id="PTHR13408:SF0">
    <property type="entry name" value="DNA-DIRECTED RNA POLYMERASE III SUBUNIT RPC4"/>
    <property type="match status" value="1"/>
</dbReference>
<dbReference type="VEuPathDB" id="VectorBase:ADAR2_003486"/>
<dbReference type="GO" id="GO:0003677">
    <property type="term" value="F:DNA binding"/>
    <property type="evidence" value="ECO:0007669"/>
    <property type="project" value="InterPro"/>
</dbReference>
<keyword evidence="3" id="KW-0804">Transcription</keyword>
<name>W5JDB9_ANODA</name>
<dbReference type="STRING" id="43151.W5JDB9"/>
<dbReference type="EnsemblMetazoa" id="ADAC007560-RA">
    <property type="protein sequence ID" value="ADAC007560-PA"/>
    <property type="gene ID" value="ADAC007560"/>
</dbReference>
<accession>W5JDB9</accession>
<dbReference type="HOGENOM" id="CLU_054268_0_0_1"/>
<evidence type="ECO:0000256" key="2">
    <source>
        <dbReference type="ARBA" id="ARBA00022478"/>
    </source>
</evidence>
<dbReference type="FunCoup" id="W5JDB9">
    <property type="interactions" value="729"/>
</dbReference>
<dbReference type="eggNOG" id="KOG3122">
    <property type="taxonomic scope" value="Eukaryota"/>
</dbReference>
<proteinExistence type="predicted"/>
<reference evidence="6 8" key="1">
    <citation type="journal article" date="2010" name="BMC Genomics">
        <title>Combination of measures distinguishes pre-miRNAs from other stem-loops in the genome of the newly sequenced Anopheles darlingi.</title>
        <authorList>
            <person name="Mendes N.D."/>
            <person name="Freitas A.T."/>
            <person name="Vasconcelos A.T."/>
            <person name="Sagot M.F."/>
        </authorList>
    </citation>
    <scope>NUCLEOTIDE SEQUENCE</scope>
</reference>
<sequence>MDPAPRIKQEPGLKTDYLGNAGSLHTNSSSMAPATVAGASSNAKRLGSFSSPRDLTLTNGRPTKPPDNKKLYKPNLVVARNRNAEVKTASTGPKPKVKAERNKNDRDAKNKKGMLIQTSGIFSDGLAQRSITRASKYDKASSSREPGESMRKPVFAGANTKFDLEDEQKRLKHLYDDEDEDVAQLDEKIEKGLKFPVKLESSDYNVKPVEVKVEPIFDRDAEVPNILNAVKSSTDDKSIFLLQLPDALPGKCDTGEKQPGNDADRGADTSQPANTGGATEPRYCTMRDLEEGCVGKILRYRSGKTKLLLGDILFDLTLGMDTGFLQELVSINTNPVERSGNIINLSTIKAKLNASPDWEYLFKNST</sequence>
<dbReference type="PANTHER" id="PTHR13408">
    <property type="entry name" value="DNA-DIRECTED RNA POLYMERASE III"/>
    <property type="match status" value="1"/>
</dbReference>
<feature type="region of interest" description="Disordered" evidence="5">
    <location>
        <begin position="250"/>
        <end position="281"/>
    </location>
</feature>
<reference evidence="6" key="2">
    <citation type="submission" date="2010-05" db="EMBL/GenBank/DDBJ databases">
        <authorList>
            <person name="Almeida L.G."/>
            <person name="Nicolas M.F."/>
            <person name="Souza R.C."/>
            <person name="Vasconcelos A.T.R."/>
        </authorList>
    </citation>
    <scope>NUCLEOTIDE SEQUENCE</scope>
</reference>
<evidence type="ECO:0000313" key="8">
    <source>
        <dbReference type="Proteomes" id="UP000000673"/>
    </source>
</evidence>
<reference evidence="6" key="3">
    <citation type="journal article" date="2013" name="Nucleic Acids Res.">
        <title>The genome of Anopheles darlingi, the main neotropical malaria vector.</title>
        <authorList>
            <person name="Marinotti O."/>
            <person name="Cerqueira G.C."/>
            <person name="de Almeida L.G."/>
            <person name="Ferro M.I."/>
            <person name="Loreto E.L."/>
            <person name="Zaha A."/>
            <person name="Teixeira S.M."/>
            <person name="Wespiser A.R."/>
            <person name="Almeida E Silva A."/>
            <person name="Schlindwein A.D."/>
            <person name="Pacheco A.C."/>
            <person name="Silva A.L."/>
            <person name="Graveley B.R."/>
            <person name="Walenz B.P."/>
            <person name="Lima Bde A."/>
            <person name="Ribeiro C.A."/>
            <person name="Nunes-Silva C.G."/>
            <person name="de Carvalho C.R."/>
            <person name="Soares C.M."/>
            <person name="de Menezes C.B."/>
            <person name="Matiolli C."/>
            <person name="Caffrey D."/>
            <person name="Araujo D.A."/>
            <person name="de Oliveira D.M."/>
            <person name="Golenbock D."/>
            <person name="Grisard E.C."/>
            <person name="Fantinatti-Garboggini F."/>
            <person name="de Carvalho F.M."/>
            <person name="Barcellos F.G."/>
            <person name="Prosdocimi F."/>
            <person name="May G."/>
            <person name="Azevedo Junior G.M."/>
            <person name="Guimaraes G.M."/>
            <person name="Goldman G.H."/>
            <person name="Padilha I.Q."/>
            <person name="Batista Jda S."/>
            <person name="Ferro J.A."/>
            <person name="Ribeiro J.M."/>
            <person name="Fietto J.L."/>
            <person name="Dabbas K.M."/>
            <person name="Cerdeira L."/>
            <person name="Agnez-Lima L.F."/>
            <person name="Brocchi M."/>
            <person name="de Carvalho M.O."/>
            <person name="Teixeira Mde M."/>
            <person name="Diniz Maia Mde M."/>
            <person name="Goldman M.H."/>
            <person name="Cruz Schneider M.P."/>
            <person name="Felipe M.S."/>
            <person name="Hungria M."/>
            <person name="Nicolas M.F."/>
            <person name="Pereira M."/>
            <person name="Montes M.A."/>
            <person name="Cantao M.E."/>
            <person name="Vincentz M."/>
            <person name="Rafael M.S."/>
            <person name="Silverman N."/>
            <person name="Stoco P.H."/>
            <person name="Souza R.C."/>
            <person name="Vicentini R."/>
            <person name="Gazzinelli R.T."/>
            <person name="Neves Rde O."/>
            <person name="Silva R."/>
            <person name="Astolfi-Filho S."/>
            <person name="Maciel T.E."/>
            <person name="Urmenyi T.P."/>
            <person name="Tadei W.P."/>
            <person name="Camargo E.P."/>
            <person name="de Vasconcelos A.T."/>
        </authorList>
    </citation>
    <scope>NUCLEOTIDE SEQUENCE</scope>
</reference>
<keyword evidence="2 6" id="KW-0240">DNA-directed RNA polymerase</keyword>
<dbReference type="Proteomes" id="UP000000673">
    <property type="component" value="Unassembled WGS sequence"/>
</dbReference>
<keyword evidence="8" id="KW-1185">Reference proteome</keyword>
<dbReference type="AlphaFoldDB" id="W5JDB9"/>
<gene>
    <name evidence="6" type="ORF">AND_007560</name>
</gene>
<dbReference type="InterPro" id="IPR007811">
    <property type="entry name" value="RPC4"/>
</dbReference>
<feature type="compositionally biased region" description="Basic and acidic residues" evidence="5">
    <location>
        <begin position="97"/>
        <end position="110"/>
    </location>
</feature>
<dbReference type="OMA" id="NAVRNKD"/>
<reference evidence="7" key="4">
    <citation type="submission" date="2015-06" db="UniProtKB">
        <authorList>
            <consortium name="EnsemblMetazoa"/>
        </authorList>
    </citation>
    <scope>IDENTIFICATION</scope>
</reference>
<dbReference type="VEuPathDB" id="VectorBase:ADAC007560"/>
<keyword evidence="4" id="KW-0539">Nucleus</keyword>
<evidence type="ECO:0000313" key="7">
    <source>
        <dbReference type="EnsemblMetazoa" id="ADAC007560-PA"/>
    </source>
</evidence>
<evidence type="ECO:0000256" key="3">
    <source>
        <dbReference type="ARBA" id="ARBA00023163"/>
    </source>
</evidence>
<dbReference type="EMBL" id="ADMH02001863">
    <property type="protein sequence ID" value="ETN60809.1"/>
    <property type="molecule type" value="Genomic_DNA"/>
</dbReference>
<evidence type="ECO:0000256" key="5">
    <source>
        <dbReference type="SAM" id="MobiDB-lite"/>
    </source>
</evidence>
<evidence type="ECO:0000256" key="1">
    <source>
        <dbReference type="ARBA" id="ARBA00004123"/>
    </source>
</evidence>
<dbReference type="GO" id="GO:0042797">
    <property type="term" value="P:tRNA transcription by RNA polymerase III"/>
    <property type="evidence" value="ECO:0007669"/>
    <property type="project" value="TreeGrafter"/>
</dbReference>
<feature type="compositionally biased region" description="Basic and acidic residues" evidence="5">
    <location>
        <begin position="1"/>
        <end position="13"/>
    </location>
</feature>
<protein>
    <submittedName>
        <fullName evidence="6">DNA-directed RNA polymerase III subunit D</fullName>
    </submittedName>
</protein>
<dbReference type="Pfam" id="PF05132">
    <property type="entry name" value="RNA_pol_Rpc4"/>
    <property type="match status" value="1"/>
</dbReference>
<dbReference type="GO" id="GO:0005666">
    <property type="term" value="C:RNA polymerase III complex"/>
    <property type="evidence" value="ECO:0007669"/>
    <property type="project" value="InterPro"/>
</dbReference>
<feature type="compositionally biased region" description="Polar residues" evidence="5">
    <location>
        <begin position="23"/>
        <end position="61"/>
    </location>
</feature>